<dbReference type="InterPro" id="IPR021631">
    <property type="entry name" value="DUF3238"/>
</dbReference>
<dbReference type="AlphaFoldDB" id="A0A1Q2KUR7"/>
<evidence type="ECO:0000313" key="1">
    <source>
        <dbReference type="EMBL" id="AQQ51866.1"/>
    </source>
</evidence>
<dbReference type="InterPro" id="IPR013783">
    <property type="entry name" value="Ig-like_fold"/>
</dbReference>
<evidence type="ECO:0000313" key="2">
    <source>
        <dbReference type="Proteomes" id="UP000188184"/>
    </source>
</evidence>
<keyword evidence="2" id="KW-1185">Reference proteome</keyword>
<dbReference type="KEGG" id="pmar:B0X71_01180"/>
<dbReference type="Proteomes" id="UP000188184">
    <property type="component" value="Chromosome"/>
</dbReference>
<reference evidence="1 2" key="1">
    <citation type="submission" date="2017-02" db="EMBL/GenBank/DDBJ databases">
        <title>The complete genomic sequence of a novel cold adapted crude oil-degrading bacterium Planococcus qaidamina Y42.</title>
        <authorList>
            <person name="Yang R."/>
        </authorList>
    </citation>
    <scope>NUCLEOTIDE SEQUENCE [LARGE SCALE GENOMIC DNA]</scope>
    <source>
        <strain evidence="1 2">Y42</strain>
    </source>
</reference>
<organism evidence="1 2">
    <name type="scientific">Planococcus lenghuensis</name>
    <dbReference type="NCBI Taxonomy" id="2213202"/>
    <lineage>
        <taxon>Bacteria</taxon>
        <taxon>Bacillati</taxon>
        <taxon>Bacillota</taxon>
        <taxon>Bacilli</taxon>
        <taxon>Bacillales</taxon>
        <taxon>Caryophanaceae</taxon>
        <taxon>Planococcus</taxon>
    </lineage>
</organism>
<name>A0A1Q2KUR7_9BACL</name>
<proteinExistence type="predicted"/>
<dbReference type="EMBL" id="CP019640">
    <property type="protein sequence ID" value="AQQ51866.1"/>
    <property type="molecule type" value="Genomic_DNA"/>
</dbReference>
<dbReference type="Pfam" id="PF11579">
    <property type="entry name" value="DUF3238"/>
    <property type="match status" value="1"/>
</dbReference>
<dbReference type="Gene3D" id="2.60.40.10">
    <property type="entry name" value="Immunoglobulins"/>
    <property type="match status" value="1"/>
</dbReference>
<protein>
    <recommendedName>
        <fullName evidence="3">DUF3238 domain-containing protein</fullName>
    </recommendedName>
</protein>
<gene>
    <name evidence="1" type="ORF">B0X71_01180</name>
</gene>
<accession>A0A1Q2KUR7</accession>
<evidence type="ECO:0008006" key="3">
    <source>
        <dbReference type="Google" id="ProtNLM"/>
    </source>
</evidence>
<sequence length="408" mass="46747">MKKAEVLTVKKLKVESLEQSDSVIEFSWTDTGSVCRITREERVLYEGRETVFRDDQLRKGELYIYTIERLNEAGEPVERLKMQTGTEERGSETENQLRQIVLTAIIADGEVTLAWGDIQGINAYEIFRNNELLDAVQESQFTDTSVDMHSEYVYTIHAKRPLERSAEELFSSEKSLVASVFGMLNPNSTEQEASEESFWLTKRLGKLDTLLNMPEKPKGEIQYPIWNFRYKTFLSEEILANPNLTSPNRFFKGDGRGFDPHSKRYRTLVEFTIRLDKEATVDNFKKDVGTSIAYNWRKKFRKAGVGSAEKVGVEQVDEDDQKAVVAITHSVGNPLTASPAIDYDISATFYRNGHFDIVGVHDQAPNHEVYLNRSGQEEWMPLHRAESKGLAYMAGTIANQYWRYSNFE</sequence>